<sequence>MRIPSLLVAVLAVASSTLVQAHQHEGEVEADAEADILVPLNLTNTLSDESDELVEYKLTFYTGNGPEDGTKGPVRVMIQGEQVTFAEHDDDTLPHQTIEGEFLPGTSKTVIFKSLPLPEHAAWIDIWNDNKDGDDWYLLAGVKLEYKGISRVFRYEGPVHAWKAMKRASAVGGNIVPHILTITTGDAIDAELEGGDLYGKLLSDGSYESSTQMISHGVPLQRNQTIKTYMMAPEDATDALNIWFNGSNTDMWLLQTVTVQQEPTTEVPEPPITTIDFKWWLQNKIPILMHRDFDDDALSLQPNEEEGVEGRLRLPDLQIESDNMLRNLVLSAGHIWNDHRCAAEEGCFLPMGSKVNGVIMGSWRRFLRFSATYWNYGDADFFPNPDDNPEWHECHNHYHALVDFAKYTITKAGSAGNQVELASAKQSHCAVDSICEDSDDYNYKCANQGITKNCADQYGEWTDCQWIDITPLKSGWYVLNAYVNMNRRVRESDYSNNGAHVLFRFNADGGIDDRGEIDRACVLEDWEWTECPGGEDASYDRSNRCDSSSSCLQTGHLGSKSRWAD</sequence>
<dbReference type="eggNOG" id="ENOG502QWET">
    <property type="taxonomic scope" value="Eukaryota"/>
</dbReference>
<evidence type="ECO:0000313" key="3">
    <source>
        <dbReference type="EMBL" id="KNC87869.1"/>
    </source>
</evidence>
<dbReference type="AlphaFoldDB" id="A0A0L0GG70"/>
<accession>A0A0L0GG70</accession>
<dbReference type="GO" id="GO:0005615">
    <property type="term" value="C:extracellular space"/>
    <property type="evidence" value="ECO:0007669"/>
    <property type="project" value="TreeGrafter"/>
</dbReference>
<feature type="signal peptide" evidence="2">
    <location>
        <begin position="1"/>
        <end position="21"/>
    </location>
</feature>
<dbReference type="GO" id="GO:0004720">
    <property type="term" value="F:protein-lysine 6-oxidase activity"/>
    <property type="evidence" value="ECO:0007669"/>
    <property type="project" value="TreeGrafter"/>
</dbReference>
<organism evidence="3 4">
    <name type="scientific">Sphaeroforma arctica JP610</name>
    <dbReference type="NCBI Taxonomy" id="667725"/>
    <lineage>
        <taxon>Eukaryota</taxon>
        <taxon>Ichthyosporea</taxon>
        <taxon>Ichthyophonida</taxon>
        <taxon>Sphaeroforma</taxon>
    </lineage>
</organism>
<reference evidence="3 4" key="1">
    <citation type="submission" date="2011-02" db="EMBL/GenBank/DDBJ databases">
        <title>The Genome Sequence of Sphaeroforma arctica JP610.</title>
        <authorList>
            <consortium name="The Broad Institute Genome Sequencing Platform"/>
            <person name="Russ C."/>
            <person name="Cuomo C."/>
            <person name="Young S.K."/>
            <person name="Zeng Q."/>
            <person name="Gargeya S."/>
            <person name="Alvarado L."/>
            <person name="Berlin A."/>
            <person name="Chapman S.B."/>
            <person name="Chen Z."/>
            <person name="Freedman E."/>
            <person name="Gellesch M."/>
            <person name="Goldberg J."/>
            <person name="Griggs A."/>
            <person name="Gujja S."/>
            <person name="Heilman E."/>
            <person name="Heiman D."/>
            <person name="Howarth C."/>
            <person name="Mehta T."/>
            <person name="Neiman D."/>
            <person name="Pearson M."/>
            <person name="Roberts A."/>
            <person name="Saif S."/>
            <person name="Shea T."/>
            <person name="Shenoy N."/>
            <person name="Sisk P."/>
            <person name="Stolte C."/>
            <person name="Sykes S."/>
            <person name="White J."/>
            <person name="Yandava C."/>
            <person name="Burger G."/>
            <person name="Gray M.W."/>
            <person name="Holland P.W.H."/>
            <person name="King N."/>
            <person name="Lang F.B.F."/>
            <person name="Roger A.J."/>
            <person name="Ruiz-Trillo I."/>
            <person name="Haas B."/>
            <person name="Nusbaum C."/>
            <person name="Birren B."/>
        </authorList>
    </citation>
    <scope>NUCLEOTIDE SEQUENCE [LARGE SCALE GENOMIC DNA]</scope>
    <source>
        <strain evidence="3 4">JP610</strain>
    </source>
</reference>
<name>A0A0L0GG70_9EUKA</name>
<dbReference type="PANTHER" id="PTHR45817">
    <property type="entry name" value="LYSYL OXIDASE-LIKE-RELATED"/>
    <property type="match status" value="1"/>
</dbReference>
<dbReference type="InterPro" id="IPR001695">
    <property type="entry name" value="Lysyl_oxidase"/>
</dbReference>
<dbReference type="OrthoDB" id="547291at2759"/>
<dbReference type="GO" id="GO:0005507">
    <property type="term" value="F:copper ion binding"/>
    <property type="evidence" value="ECO:0007669"/>
    <property type="project" value="InterPro"/>
</dbReference>
<dbReference type="PRINTS" id="PR00074">
    <property type="entry name" value="LYSYLOXIDASE"/>
</dbReference>
<dbReference type="PANTHER" id="PTHR45817:SF4">
    <property type="entry name" value="LYSYL OXIDASE-LIKE-RELATED"/>
    <property type="match status" value="1"/>
</dbReference>
<dbReference type="Gene3D" id="2.60.60.20">
    <property type="entry name" value="PLAT/LH2 domain"/>
    <property type="match status" value="1"/>
</dbReference>
<dbReference type="GeneID" id="25900507"/>
<evidence type="ECO:0000256" key="2">
    <source>
        <dbReference type="SAM" id="SignalP"/>
    </source>
</evidence>
<dbReference type="EMBL" id="KQ241597">
    <property type="protein sequence ID" value="KNC87869.1"/>
    <property type="molecule type" value="Genomic_DNA"/>
</dbReference>
<protein>
    <submittedName>
        <fullName evidence="3">Uncharacterized protein</fullName>
    </submittedName>
</protein>
<dbReference type="InterPro" id="IPR050912">
    <property type="entry name" value="LOX-like_protein"/>
</dbReference>
<evidence type="ECO:0000313" key="4">
    <source>
        <dbReference type="Proteomes" id="UP000054560"/>
    </source>
</evidence>
<dbReference type="GO" id="GO:0030199">
    <property type="term" value="P:collagen fibril organization"/>
    <property type="evidence" value="ECO:0007669"/>
    <property type="project" value="TreeGrafter"/>
</dbReference>
<keyword evidence="2" id="KW-0732">Signal</keyword>
<feature type="chain" id="PRO_5005539448" evidence="2">
    <location>
        <begin position="22"/>
        <end position="565"/>
    </location>
</feature>
<dbReference type="Proteomes" id="UP000054560">
    <property type="component" value="Unassembled WGS sequence"/>
</dbReference>
<gene>
    <name evidence="3" type="ORF">SARC_00003</name>
</gene>
<proteinExistence type="predicted"/>
<evidence type="ECO:0000256" key="1">
    <source>
        <dbReference type="SAM" id="MobiDB-lite"/>
    </source>
</evidence>
<dbReference type="RefSeq" id="XP_014161771.1">
    <property type="nucleotide sequence ID" value="XM_014306296.1"/>
</dbReference>
<keyword evidence="4" id="KW-1185">Reference proteome</keyword>
<feature type="region of interest" description="Disordered" evidence="1">
    <location>
        <begin position="535"/>
        <end position="565"/>
    </location>
</feature>
<dbReference type="Pfam" id="PF01186">
    <property type="entry name" value="Lysyl_oxidase"/>
    <property type="match status" value="1"/>
</dbReference>